<dbReference type="InterPro" id="IPR036291">
    <property type="entry name" value="NAD(P)-bd_dom_sf"/>
</dbReference>
<gene>
    <name evidence="5" type="ORF">LTR77_004129</name>
</gene>
<dbReference type="EMBL" id="JAVRRT010000006">
    <property type="protein sequence ID" value="KAK5170985.1"/>
    <property type="molecule type" value="Genomic_DNA"/>
</dbReference>
<dbReference type="PRINTS" id="PR00080">
    <property type="entry name" value="SDRFAMILY"/>
</dbReference>
<keyword evidence="2" id="KW-0521">NADP</keyword>
<protein>
    <recommendedName>
        <fullName evidence="7">NAD(P)-binding protein</fullName>
    </recommendedName>
</protein>
<dbReference type="RefSeq" id="XP_064660013.1">
    <property type="nucleotide sequence ID" value="XM_064801383.1"/>
</dbReference>
<dbReference type="Pfam" id="PF00106">
    <property type="entry name" value="adh_short"/>
    <property type="match status" value="1"/>
</dbReference>
<comment type="caution">
    <text evidence="5">The sequence shown here is derived from an EMBL/GenBank/DDBJ whole genome shotgun (WGS) entry which is preliminary data.</text>
</comment>
<dbReference type="InterPro" id="IPR002347">
    <property type="entry name" value="SDR_fam"/>
</dbReference>
<dbReference type="Gene3D" id="3.40.50.720">
    <property type="entry name" value="NAD(P)-binding Rossmann-like Domain"/>
    <property type="match status" value="1"/>
</dbReference>
<dbReference type="InterPro" id="IPR020904">
    <property type="entry name" value="Sc_DH/Rdtase_CS"/>
</dbReference>
<keyword evidence="6" id="KW-1185">Reference proteome</keyword>
<comment type="similarity">
    <text evidence="1 4">Belongs to the short-chain dehydrogenases/reductases (SDR) family.</text>
</comment>
<dbReference type="GO" id="GO:0005811">
    <property type="term" value="C:lipid droplet"/>
    <property type="evidence" value="ECO:0007669"/>
    <property type="project" value="TreeGrafter"/>
</dbReference>
<dbReference type="PANTHER" id="PTHR44169:SF6">
    <property type="entry name" value="NADPH-DEPENDENT 1-ACYLDIHYDROXYACETONE PHOSPHATE REDUCTASE"/>
    <property type="match status" value="1"/>
</dbReference>
<evidence type="ECO:0000256" key="4">
    <source>
        <dbReference type="RuleBase" id="RU000363"/>
    </source>
</evidence>
<keyword evidence="3" id="KW-0560">Oxidoreductase</keyword>
<evidence type="ECO:0000313" key="6">
    <source>
        <dbReference type="Proteomes" id="UP001337655"/>
    </source>
</evidence>
<dbReference type="GO" id="GO:0006654">
    <property type="term" value="P:phosphatidic acid biosynthetic process"/>
    <property type="evidence" value="ECO:0007669"/>
    <property type="project" value="TreeGrafter"/>
</dbReference>
<dbReference type="Proteomes" id="UP001337655">
    <property type="component" value="Unassembled WGS sequence"/>
</dbReference>
<evidence type="ECO:0000256" key="3">
    <source>
        <dbReference type="ARBA" id="ARBA00023002"/>
    </source>
</evidence>
<dbReference type="GO" id="GO:0019433">
    <property type="term" value="P:triglyceride catabolic process"/>
    <property type="evidence" value="ECO:0007669"/>
    <property type="project" value="TreeGrafter"/>
</dbReference>
<dbReference type="SUPFAM" id="SSF51735">
    <property type="entry name" value="NAD(P)-binding Rossmann-fold domains"/>
    <property type="match status" value="1"/>
</dbReference>
<evidence type="ECO:0000256" key="1">
    <source>
        <dbReference type="ARBA" id="ARBA00006484"/>
    </source>
</evidence>
<evidence type="ECO:0008006" key="7">
    <source>
        <dbReference type="Google" id="ProtNLM"/>
    </source>
</evidence>
<dbReference type="PANTHER" id="PTHR44169">
    <property type="entry name" value="NADPH-DEPENDENT 1-ACYLDIHYDROXYACETONE PHOSPHATE REDUCTASE"/>
    <property type="match status" value="1"/>
</dbReference>
<dbReference type="GO" id="GO:0005783">
    <property type="term" value="C:endoplasmic reticulum"/>
    <property type="evidence" value="ECO:0007669"/>
    <property type="project" value="TreeGrafter"/>
</dbReference>
<evidence type="ECO:0000313" key="5">
    <source>
        <dbReference type="EMBL" id="KAK5170985.1"/>
    </source>
</evidence>
<evidence type="ECO:0000256" key="2">
    <source>
        <dbReference type="ARBA" id="ARBA00022857"/>
    </source>
</evidence>
<proteinExistence type="inferred from homology"/>
<dbReference type="PROSITE" id="PS00061">
    <property type="entry name" value="ADH_SHORT"/>
    <property type="match status" value="1"/>
</dbReference>
<dbReference type="AlphaFoldDB" id="A0AAV9PCL1"/>
<organism evidence="5 6">
    <name type="scientific">Saxophila tyrrhenica</name>
    <dbReference type="NCBI Taxonomy" id="1690608"/>
    <lineage>
        <taxon>Eukaryota</taxon>
        <taxon>Fungi</taxon>
        <taxon>Dikarya</taxon>
        <taxon>Ascomycota</taxon>
        <taxon>Pezizomycotina</taxon>
        <taxon>Dothideomycetes</taxon>
        <taxon>Dothideomycetidae</taxon>
        <taxon>Mycosphaerellales</taxon>
        <taxon>Extremaceae</taxon>
        <taxon>Saxophila</taxon>
    </lineage>
</organism>
<dbReference type="PRINTS" id="PR00081">
    <property type="entry name" value="GDHRDH"/>
</dbReference>
<sequence length="300" mass="32555">MAERWALITGVSKGGLGDALLHELLSRNINVIATGPTLAQLDYLKPKANNTAKLEKLELDVTSPTSITAAATAVRHLTNSRLNYLINNAGYGYMHPLLDASILEIRHNFDVNVFGLLAVTQAFFPMLRVAKGVVVNQASIAGLPGICQPFIGSYSASKAAVVGLNNTLRVELVPFGVRVVTLVTGDVNTQFWGHVEGGSAGIPESSSYQPIKDHVNAMLRGTTKPGGARSPAEWAKGVAKDLLVSNPPSHIYRGFLATTMWWVSWLMPIWLLDWLFARETQITKLKSILEAEEQGGKKQQ</sequence>
<dbReference type="GO" id="GO:0004806">
    <property type="term" value="F:triacylglycerol lipase activity"/>
    <property type="evidence" value="ECO:0007669"/>
    <property type="project" value="TreeGrafter"/>
</dbReference>
<accession>A0AAV9PCL1</accession>
<name>A0AAV9PCL1_9PEZI</name>
<dbReference type="GeneID" id="89925475"/>
<dbReference type="GO" id="GO:0000140">
    <property type="term" value="F:acylglycerone-phosphate reductase (NADP+) activity"/>
    <property type="evidence" value="ECO:0007669"/>
    <property type="project" value="TreeGrafter"/>
</dbReference>
<reference evidence="5 6" key="1">
    <citation type="submission" date="2023-08" db="EMBL/GenBank/DDBJ databases">
        <title>Black Yeasts Isolated from many extreme environments.</title>
        <authorList>
            <person name="Coleine C."/>
            <person name="Stajich J.E."/>
            <person name="Selbmann L."/>
        </authorList>
    </citation>
    <scope>NUCLEOTIDE SEQUENCE [LARGE SCALE GENOMIC DNA]</scope>
    <source>
        <strain evidence="5 6">CCFEE 5935</strain>
    </source>
</reference>